<comment type="caution">
    <text evidence="1">The sequence shown here is derived from an EMBL/GenBank/DDBJ whole genome shotgun (WGS) entry which is preliminary data.</text>
</comment>
<evidence type="ECO:0000313" key="2">
    <source>
        <dbReference type="Proteomes" id="UP000179588"/>
    </source>
</evidence>
<accession>A0A1S1HP34</accession>
<reference evidence="1 2" key="1">
    <citation type="submission" date="2016-03" db="EMBL/GenBank/DDBJ databases">
        <title>Genome sequence of Providencia stuartii strain, isolated from the salivary glands of larval Lucilia sericata.</title>
        <authorList>
            <person name="Yuan Y."/>
            <person name="Zhang Y."/>
            <person name="Fu S."/>
            <person name="Crippen T.L."/>
            <person name="Visi D."/>
            <person name="Benbow M.E."/>
            <person name="Allen M."/>
            <person name="Tomberlin J.K."/>
            <person name="Sze S.-H."/>
            <person name="Tarone A.M."/>
        </authorList>
    </citation>
    <scope>NUCLEOTIDE SEQUENCE [LARGE SCALE GENOMIC DNA]</scope>
    <source>
        <strain evidence="1 2">Crippen</strain>
    </source>
</reference>
<protein>
    <submittedName>
        <fullName evidence="1">Uncharacterized protein</fullName>
    </submittedName>
</protein>
<proteinExistence type="predicted"/>
<evidence type="ECO:0000313" key="1">
    <source>
        <dbReference type="EMBL" id="OHT23156.1"/>
    </source>
</evidence>
<keyword evidence="2" id="KW-1185">Reference proteome</keyword>
<dbReference type="Proteomes" id="UP000179588">
    <property type="component" value="Unassembled WGS sequence"/>
</dbReference>
<dbReference type="EMBL" id="LVIE01000190">
    <property type="protein sequence ID" value="OHT23156.1"/>
    <property type="molecule type" value="Genomic_DNA"/>
</dbReference>
<organism evidence="1 2">
    <name type="scientific">Providencia stuartii</name>
    <dbReference type="NCBI Taxonomy" id="588"/>
    <lineage>
        <taxon>Bacteria</taxon>
        <taxon>Pseudomonadati</taxon>
        <taxon>Pseudomonadota</taxon>
        <taxon>Gammaproteobacteria</taxon>
        <taxon>Enterobacterales</taxon>
        <taxon>Morganellaceae</taxon>
        <taxon>Providencia</taxon>
    </lineage>
</organism>
<dbReference type="AlphaFoldDB" id="A0A1S1HP34"/>
<gene>
    <name evidence="1" type="ORF">A3Q29_06935</name>
</gene>
<name>A0A1S1HP34_PROST</name>
<sequence length="59" mass="6812">MKTGTLELQISVKFKWWVNPYISTLKLFCLTLGIEPNHEKVGEFIAKHGLITTKHITTR</sequence>